<dbReference type="InterPro" id="IPR012328">
    <property type="entry name" value="Chalcone/stilbene_synt_C"/>
</dbReference>
<evidence type="ECO:0000256" key="3">
    <source>
        <dbReference type="ARBA" id="ARBA00023315"/>
    </source>
</evidence>
<protein>
    <submittedName>
        <fullName evidence="6">Type III polyketide synthase</fullName>
    </submittedName>
</protein>
<keyword evidence="7" id="KW-1185">Reference proteome</keyword>
<comment type="similarity">
    <text evidence="1">Belongs to the thiolase-like superfamily. Chalcone/stilbene synthases family.</text>
</comment>
<evidence type="ECO:0000313" key="6">
    <source>
        <dbReference type="EMBL" id="MFC7703573.1"/>
    </source>
</evidence>
<dbReference type="Pfam" id="PF02797">
    <property type="entry name" value="Chal_sti_synt_C"/>
    <property type="match status" value="1"/>
</dbReference>
<dbReference type="PIRSF" id="PIRSF000451">
    <property type="entry name" value="PKS_III"/>
    <property type="match status" value="1"/>
</dbReference>
<evidence type="ECO:0000256" key="2">
    <source>
        <dbReference type="ARBA" id="ARBA00022679"/>
    </source>
</evidence>
<comment type="caution">
    <text evidence="6">The sequence shown here is derived from an EMBL/GenBank/DDBJ whole genome shotgun (WGS) entry which is preliminary data.</text>
</comment>
<dbReference type="InterPro" id="IPR016039">
    <property type="entry name" value="Thiolase-like"/>
</dbReference>
<name>A0ABW2UHB9_9RHOB</name>
<dbReference type="CDD" id="cd00831">
    <property type="entry name" value="CHS_like"/>
    <property type="match status" value="1"/>
</dbReference>
<accession>A0ABW2UHB9</accession>
<dbReference type="InterPro" id="IPR001099">
    <property type="entry name" value="Chalcone/stilbene_synt_N"/>
</dbReference>
<dbReference type="EMBL" id="JBHTFQ010000002">
    <property type="protein sequence ID" value="MFC7703573.1"/>
    <property type="molecule type" value="Genomic_DNA"/>
</dbReference>
<reference evidence="7" key="1">
    <citation type="journal article" date="2019" name="Int. J. Syst. Evol. Microbiol.">
        <title>The Global Catalogue of Microorganisms (GCM) 10K type strain sequencing project: providing services to taxonomists for standard genome sequencing and annotation.</title>
        <authorList>
            <consortium name="The Broad Institute Genomics Platform"/>
            <consortium name="The Broad Institute Genome Sequencing Center for Infectious Disease"/>
            <person name="Wu L."/>
            <person name="Ma J."/>
        </authorList>
    </citation>
    <scope>NUCLEOTIDE SEQUENCE [LARGE SCALE GENOMIC DNA]</scope>
    <source>
        <strain evidence="7">CGMCC 1.12750</strain>
    </source>
</reference>
<feature type="domain" description="Chalcone/stilbene synthase N-terminal" evidence="4">
    <location>
        <begin position="13"/>
        <end position="216"/>
    </location>
</feature>
<dbReference type="Proteomes" id="UP001596516">
    <property type="component" value="Unassembled WGS sequence"/>
</dbReference>
<dbReference type="PANTHER" id="PTHR11877:SF99">
    <property type="entry name" value="1,3,6,8-TETRAHYDROXYNAPHTHALENE SYNTHASE"/>
    <property type="match status" value="1"/>
</dbReference>
<keyword evidence="2" id="KW-0808">Transferase</keyword>
<dbReference type="InterPro" id="IPR011141">
    <property type="entry name" value="Polyketide_synthase_type-III"/>
</dbReference>
<dbReference type="PANTHER" id="PTHR11877">
    <property type="entry name" value="HYDROXYMETHYLGLUTARYL-COA SYNTHASE"/>
    <property type="match status" value="1"/>
</dbReference>
<dbReference type="Gene3D" id="3.40.47.10">
    <property type="match status" value="2"/>
</dbReference>
<organism evidence="6 7">
    <name type="scientific">Plastorhodobacter daqingensis</name>
    <dbReference type="NCBI Taxonomy" id="1387281"/>
    <lineage>
        <taxon>Bacteria</taxon>
        <taxon>Pseudomonadati</taxon>
        <taxon>Pseudomonadota</taxon>
        <taxon>Alphaproteobacteria</taxon>
        <taxon>Rhodobacterales</taxon>
        <taxon>Paracoccaceae</taxon>
        <taxon>Plastorhodobacter</taxon>
    </lineage>
</organism>
<evidence type="ECO:0000259" key="5">
    <source>
        <dbReference type="Pfam" id="PF02797"/>
    </source>
</evidence>
<keyword evidence="3" id="KW-0012">Acyltransferase</keyword>
<gene>
    <name evidence="6" type="ORF">ACFQXB_05125</name>
</gene>
<dbReference type="RefSeq" id="WP_377400116.1">
    <property type="nucleotide sequence ID" value="NZ_JBHTFQ010000002.1"/>
</dbReference>
<feature type="domain" description="Chalcone/stilbene synthase C-terminal" evidence="5">
    <location>
        <begin position="235"/>
        <end position="348"/>
    </location>
</feature>
<proteinExistence type="inferred from homology"/>
<sequence length="374" mass="39303">MLRTATEGARQATTLAEGAAVLSGLATALPPHRLDQQDVIAHARRIFGARTGLFETLEPVYTNAEIDSRWSCMPLDWFESGTDMPEKTRLYTRHATELAETAALAALRDAGLAPEDIDVLVFVSSTGIATPSIEARLMNRIGFRPDVARLPIFGLGCAGGAMGLARAGQMVAGRPGARCLLIVVELCTLAFRHDSLSKSNLVATALFGDGAAAAVLTGAAAGTEGNAGGIGRLGAAGEHLWPDTLNVMGWGIDPEGFEVIFHRDIPQIVEGRFRAAMEDFCARAGIAPAEIARPCCHPGGVKVLDALEGVFGLPPRGLEAERAVMRDCGNMSAPTVLFVLDRLRRDGATGPHLLTALGPGFTGAFQMLSLGPAQ</sequence>
<evidence type="ECO:0000313" key="7">
    <source>
        <dbReference type="Proteomes" id="UP001596516"/>
    </source>
</evidence>
<dbReference type="Pfam" id="PF00195">
    <property type="entry name" value="Chal_sti_synt_N"/>
    <property type="match status" value="1"/>
</dbReference>
<evidence type="ECO:0000259" key="4">
    <source>
        <dbReference type="Pfam" id="PF00195"/>
    </source>
</evidence>
<evidence type="ECO:0000256" key="1">
    <source>
        <dbReference type="ARBA" id="ARBA00005531"/>
    </source>
</evidence>
<dbReference type="SUPFAM" id="SSF53901">
    <property type="entry name" value="Thiolase-like"/>
    <property type="match status" value="1"/>
</dbReference>